<dbReference type="InterPro" id="IPR050882">
    <property type="entry name" value="Prepilin_peptidase/N-MTase"/>
</dbReference>
<dbReference type="RefSeq" id="WP_343836398.1">
    <property type="nucleotide sequence ID" value="NZ_BAAADO010000001.1"/>
</dbReference>
<dbReference type="PANTHER" id="PTHR30487:SF0">
    <property type="entry name" value="PREPILIN LEADER PEPTIDASE_N-METHYLTRANSFERASE-RELATED"/>
    <property type="match status" value="1"/>
</dbReference>
<evidence type="ECO:0000313" key="5">
    <source>
        <dbReference type="Proteomes" id="UP001500880"/>
    </source>
</evidence>
<dbReference type="PANTHER" id="PTHR30487">
    <property type="entry name" value="TYPE 4 PREPILIN-LIKE PROTEINS LEADER PEPTIDE-PROCESSING ENZYME"/>
    <property type="match status" value="1"/>
</dbReference>
<dbReference type="Gene3D" id="1.20.120.1220">
    <property type="match status" value="1"/>
</dbReference>
<comment type="caution">
    <text evidence="4">The sequence shown here is derived from an EMBL/GenBank/DDBJ whole genome shotgun (WGS) entry which is preliminary data.</text>
</comment>
<feature type="transmembrane region" description="Helical" evidence="2">
    <location>
        <begin position="143"/>
        <end position="164"/>
    </location>
</feature>
<keyword evidence="2" id="KW-1133">Transmembrane helix</keyword>
<evidence type="ECO:0000256" key="2">
    <source>
        <dbReference type="SAM" id="Phobius"/>
    </source>
</evidence>
<feature type="transmembrane region" description="Helical" evidence="2">
    <location>
        <begin position="90"/>
        <end position="111"/>
    </location>
</feature>
<dbReference type="EMBL" id="BAAADO010000001">
    <property type="protein sequence ID" value="GAA0480491.1"/>
    <property type="molecule type" value="Genomic_DNA"/>
</dbReference>
<comment type="similarity">
    <text evidence="1">Belongs to the peptidase A24 family.</text>
</comment>
<dbReference type="Proteomes" id="UP001500880">
    <property type="component" value="Unassembled WGS sequence"/>
</dbReference>
<reference evidence="4 5" key="1">
    <citation type="journal article" date="2019" name="Int. J. Syst. Evol. Microbiol.">
        <title>The Global Catalogue of Microorganisms (GCM) 10K type strain sequencing project: providing services to taxonomists for standard genome sequencing and annotation.</title>
        <authorList>
            <consortium name="The Broad Institute Genomics Platform"/>
            <consortium name="The Broad Institute Genome Sequencing Center for Infectious Disease"/>
            <person name="Wu L."/>
            <person name="Ma J."/>
        </authorList>
    </citation>
    <scope>NUCLEOTIDE SEQUENCE [LARGE SCALE GENOMIC DNA]</scope>
    <source>
        <strain evidence="4 5">JCM 12389</strain>
    </source>
</reference>
<evidence type="ECO:0000256" key="1">
    <source>
        <dbReference type="ARBA" id="ARBA00005801"/>
    </source>
</evidence>
<evidence type="ECO:0000259" key="3">
    <source>
        <dbReference type="Pfam" id="PF01478"/>
    </source>
</evidence>
<dbReference type="Pfam" id="PF01478">
    <property type="entry name" value="Peptidase_A24"/>
    <property type="match status" value="1"/>
</dbReference>
<protein>
    <submittedName>
        <fullName evidence="4">Prepilin peptidase</fullName>
    </submittedName>
</protein>
<keyword evidence="2" id="KW-0472">Membrane</keyword>
<feature type="transmembrane region" description="Helical" evidence="2">
    <location>
        <begin position="23"/>
        <end position="41"/>
    </location>
</feature>
<feature type="transmembrane region" description="Helical" evidence="2">
    <location>
        <begin position="47"/>
        <end position="69"/>
    </location>
</feature>
<proteinExistence type="inferred from homology"/>
<organism evidence="4 5">
    <name type="scientific">Salinibacillus aidingensis</name>
    <dbReference type="NCBI Taxonomy" id="237684"/>
    <lineage>
        <taxon>Bacteria</taxon>
        <taxon>Bacillati</taxon>
        <taxon>Bacillota</taxon>
        <taxon>Bacilli</taxon>
        <taxon>Bacillales</taxon>
        <taxon>Bacillaceae</taxon>
        <taxon>Salinibacillus</taxon>
    </lineage>
</organism>
<dbReference type="InterPro" id="IPR000045">
    <property type="entry name" value="Prepilin_IV_endopep_pep"/>
</dbReference>
<keyword evidence="5" id="KW-1185">Reference proteome</keyword>
<sequence length="165" mass="17794">MIEVILSVILIISLITDIKARKILNIVTIPAIGFAFIYYVITGGLHGLLFSTGGFLLGLGLLFLPFLLGGVGAGDVKLLAAIGALQGMQFVFYAFIYTALIGGMIAVVLLLKRKDLLHSFKRILYVTQLKTLDSLNKDELHHAFPYGVAIVIGTFITLGAGSLWV</sequence>
<name>A0ABN1AN29_9BACI</name>
<keyword evidence="2" id="KW-0812">Transmembrane</keyword>
<gene>
    <name evidence="4" type="ORF">GCM10008986_01290</name>
</gene>
<feature type="domain" description="Prepilin type IV endopeptidase peptidase" evidence="3">
    <location>
        <begin position="5"/>
        <end position="107"/>
    </location>
</feature>
<accession>A0ABN1AN29</accession>
<evidence type="ECO:0000313" key="4">
    <source>
        <dbReference type="EMBL" id="GAA0480491.1"/>
    </source>
</evidence>